<sequence length="140" mass="15648">MNHFWPLEHNAGYCVGTPAPSVTLDSALIVIGSVFNCVSIYPQVYRTLHKSRLATNYLPTLTRINVGLLTADCNDSSRILLQILDDLSDQQSCYMLPTPYTLVLRRRKKTGAQLLLKFGLPIVMDTFQCKVDSGDNQISQ</sequence>
<keyword evidence="2" id="KW-1185">Reference proteome</keyword>
<reference evidence="1 2" key="1">
    <citation type="journal article" date="2019" name="Sci. Rep.">
        <title>Orb-weaving spider Araneus ventricosus genome elucidates the spidroin gene catalogue.</title>
        <authorList>
            <person name="Kono N."/>
            <person name="Nakamura H."/>
            <person name="Ohtoshi R."/>
            <person name="Moran D.A.P."/>
            <person name="Shinohara A."/>
            <person name="Yoshida Y."/>
            <person name="Fujiwara M."/>
            <person name="Mori M."/>
            <person name="Tomita M."/>
            <person name="Arakawa K."/>
        </authorList>
    </citation>
    <scope>NUCLEOTIDE SEQUENCE [LARGE SCALE GENOMIC DNA]</scope>
</reference>
<name>A0A4Y2CYL9_ARAVE</name>
<evidence type="ECO:0000313" key="2">
    <source>
        <dbReference type="Proteomes" id="UP000499080"/>
    </source>
</evidence>
<proteinExistence type="predicted"/>
<protein>
    <submittedName>
        <fullName evidence="1">Uncharacterized protein</fullName>
    </submittedName>
</protein>
<dbReference type="EMBL" id="BGPR01000272">
    <property type="protein sequence ID" value="GBM09582.1"/>
    <property type="molecule type" value="Genomic_DNA"/>
</dbReference>
<dbReference type="Proteomes" id="UP000499080">
    <property type="component" value="Unassembled WGS sequence"/>
</dbReference>
<comment type="caution">
    <text evidence="1">The sequence shown here is derived from an EMBL/GenBank/DDBJ whole genome shotgun (WGS) entry which is preliminary data.</text>
</comment>
<evidence type="ECO:0000313" key="1">
    <source>
        <dbReference type="EMBL" id="GBM09582.1"/>
    </source>
</evidence>
<gene>
    <name evidence="1" type="ORF">AVEN_29433_1</name>
</gene>
<organism evidence="1 2">
    <name type="scientific">Araneus ventricosus</name>
    <name type="common">Orbweaver spider</name>
    <name type="synonym">Epeira ventricosa</name>
    <dbReference type="NCBI Taxonomy" id="182803"/>
    <lineage>
        <taxon>Eukaryota</taxon>
        <taxon>Metazoa</taxon>
        <taxon>Ecdysozoa</taxon>
        <taxon>Arthropoda</taxon>
        <taxon>Chelicerata</taxon>
        <taxon>Arachnida</taxon>
        <taxon>Araneae</taxon>
        <taxon>Araneomorphae</taxon>
        <taxon>Entelegynae</taxon>
        <taxon>Araneoidea</taxon>
        <taxon>Araneidae</taxon>
        <taxon>Araneus</taxon>
    </lineage>
</organism>
<dbReference type="AlphaFoldDB" id="A0A4Y2CYL9"/>
<accession>A0A4Y2CYL9</accession>